<accession>A0A8H3HAH6</accession>
<evidence type="ECO:0000313" key="2">
    <source>
        <dbReference type="EMBL" id="CAE6495828.1"/>
    </source>
</evidence>
<dbReference type="AlphaFoldDB" id="A0A8H3HAH6"/>
<reference evidence="2" key="1">
    <citation type="submission" date="2021-01" db="EMBL/GenBank/DDBJ databases">
        <authorList>
            <person name="Kaushik A."/>
        </authorList>
    </citation>
    <scope>NUCLEOTIDE SEQUENCE</scope>
    <source>
        <strain evidence="2">AG6-10EEA</strain>
    </source>
</reference>
<evidence type="ECO:0000256" key="1">
    <source>
        <dbReference type="SAM" id="MobiDB-lite"/>
    </source>
</evidence>
<feature type="compositionally biased region" description="Polar residues" evidence="1">
    <location>
        <begin position="141"/>
        <end position="154"/>
    </location>
</feature>
<organism evidence="2 3">
    <name type="scientific">Rhizoctonia solani</name>
    <dbReference type="NCBI Taxonomy" id="456999"/>
    <lineage>
        <taxon>Eukaryota</taxon>
        <taxon>Fungi</taxon>
        <taxon>Dikarya</taxon>
        <taxon>Basidiomycota</taxon>
        <taxon>Agaricomycotina</taxon>
        <taxon>Agaricomycetes</taxon>
        <taxon>Cantharellales</taxon>
        <taxon>Ceratobasidiaceae</taxon>
        <taxon>Rhizoctonia</taxon>
    </lineage>
</organism>
<feature type="compositionally biased region" description="Polar residues" evidence="1">
    <location>
        <begin position="163"/>
        <end position="175"/>
    </location>
</feature>
<dbReference type="EMBL" id="CAJMXA010003443">
    <property type="protein sequence ID" value="CAE6495828.1"/>
    <property type="molecule type" value="Genomic_DNA"/>
</dbReference>
<feature type="compositionally biased region" description="Basic and acidic residues" evidence="1">
    <location>
        <begin position="115"/>
        <end position="138"/>
    </location>
</feature>
<name>A0A8H3HAH6_9AGAM</name>
<protein>
    <submittedName>
        <fullName evidence="2">Uncharacterized protein</fullName>
    </submittedName>
</protein>
<feature type="region of interest" description="Disordered" evidence="1">
    <location>
        <begin position="95"/>
        <end position="245"/>
    </location>
</feature>
<comment type="caution">
    <text evidence="2">The sequence shown here is derived from an EMBL/GenBank/DDBJ whole genome shotgun (WGS) entry which is preliminary data.</text>
</comment>
<feature type="non-terminal residue" evidence="2">
    <location>
        <position position="1"/>
    </location>
</feature>
<sequence length="245" mass="26239">NYSVHFNHLLVQGDQQFAMSRKTGGPTSLSNGTLSLRFMQRGAAQRITATSAKVVDEAEWDIGPAARAAWGVSHAANPDPATEVPPIHVTRDDSYLPFVFDGGAPDTTDQPPSKNELDAEPARRRIFRKGTEVKHEFPPAETTNSSNEPENSGTKAEGDIKATGSSSPKKTQPKSISGPRKTNDAQVTNKPGIRRHRLEAFLKPSGSPATGFLKPAGVSSASGTSTKRAREDNIITPRGKIMKTG</sequence>
<evidence type="ECO:0000313" key="3">
    <source>
        <dbReference type="Proteomes" id="UP000663853"/>
    </source>
</evidence>
<gene>
    <name evidence="2" type="ORF">RDB_LOCUS106283</name>
</gene>
<proteinExistence type="predicted"/>
<dbReference type="Proteomes" id="UP000663853">
    <property type="component" value="Unassembled WGS sequence"/>
</dbReference>